<dbReference type="Pfam" id="PF26222">
    <property type="entry name" value="DUF8048"/>
    <property type="match status" value="1"/>
</dbReference>
<dbReference type="InterPro" id="IPR058361">
    <property type="entry name" value="DUF8048"/>
</dbReference>
<dbReference type="OrthoDB" id="204170at2157"/>
<dbReference type="EMBL" id="QQST01000002">
    <property type="protein sequence ID" value="RDI70079.1"/>
    <property type="molecule type" value="Genomic_DNA"/>
</dbReference>
<keyword evidence="5" id="KW-1185">Reference proteome</keyword>
<dbReference type="RefSeq" id="WP_092538740.1">
    <property type="nucleotide sequence ID" value="NZ_FNKQ01000004.1"/>
</dbReference>
<evidence type="ECO:0000313" key="5">
    <source>
        <dbReference type="Proteomes" id="UP000255421"/>
    </source>
</evidence>
<proteinExistence type="predicted"/>
<dbReference type="Proteomes" id="UP000199289">
    <property type="component" value="Unassembled WGS sequence"/>
</dbReference>
<evidence type="ECO:0000313" key="2">
    <source>
        <dbReference type="EMBL" id="RDI70079.1"/>
    </source>
</evidence>
<sequence>MFDETDTETGESPIDAAVAERVADETGLGLDELRTALVELNSALIGRHSTLERQGDYETVDGVRGYRVPAEEWKAILDDFEFREETEGALLRAHTEQTRMLFAESPDARERFEEGEVGVVVGVDTAEEF</sequence>
<evidence type="ECO:0000259" key="1">
    <source>
        <dbReference type="Pfam" id="PF26222"/>
    </source>
</evidence>
<accession>A0A1H1FJD6</accession>
<gene>
    <name evidence="2" type="ORF">DWB78_15740</name>
    <name evidence="3" type="ORF">SAMN05216278_3239</name>
</gene>
<dbReference type="AlphaFoldDB" id="A0A1H1FJD6"/>
<protein>
    <recommendedName>
        <fullName evidence="1">DUF8048 domain-containing protein</fullName>
    </recommendedName>
</protein>
<dbReference type="Proteomes" id="UP000255421">
    <property type="component" value="Unassembled WGS sequence"/>
</dbReference>
<dbReference type="EMBL" id="FNKQ01000004">
    <property type="protein sequence ID" value="SDR00918.1"/>
    <property type="molecule type" value="Genomic_DNA"/>
</dbReference>
<reference evidence="3" key="2">
    <citation type="submission" date="2016-10" db="EMBL/GenBank/DDBJ databases">
        <authorList>
            <person name="de Groot N.N."/>
        </authorList>
    </citation>
    <scope>NUCLEOTIDE SEQUENCE [LARGE SCALE GENOMIC DNA]</scope>
    <source>
        <strain evidence="3">CGMCC 1.12397</strain>
    </source>
</reference>
<feature type="domain" description="DUF8048" evidence="1">
    <location>
        <begin position="13"/>
        <end position="122"/>
    </location>
</feature>
<evidence type="ECO:0000313" key="3">
    <source>
        <dbReference type="EMBL" id="SDR00918.1"/>
    </source>
</evidence>
<name>A0A1H1FJD6_9EURY</name>
<evidence type="ECO:0000313" key="4">
    <source>
        <dbReference type="Proteomes" id="UP000199289"/>
    </source>
</evidence>
<reference evidence="2 5" key="3">
    <citation type="submission" date="2018-07" db="EMBL/GenBank/DDBJ databases">
        <title>Genome sequence of extremly halophilic archaeon Halopelagius longus strain BC12-B1.</title>
        <authorList>
            <person name="Zhang X."/>
        </authorList>
    </citation>
    <scope>NUCLEOTIDE SEQUENCE [LARGE SCALE GENOMIC DNA]</scope>
    <source>
        <strain evidence="2 5">BC12-B1</strain>
    </source>
</reference>
<organism evidence="3 4">
    <name type="scientific">Halopelagius longus</name>
    <dbReference type="NCBI Taxonomy" id="1236180"/>
    <lineage>
        <taxon>Archaea</taxon>
        <taxon>Methanobacteriati</taxon>
        <taxon>Methanobacteriota</taxon>
        <taxon>Stenosarchaea group</taxon>
        <taxon>Halobacteria</taxon>
        <taxon>Halobacteriales</taxon>
        <taxon>Haloferacaceae</taxon>
    </lineage>
</organism>
<reference evidence="4" key="1">
    <citation type="submission" date="2016-10" db="EMBL/GenBank/DDBJ databases">
        <authorList>
            <person name="Varghese N."/>
            <person name="Submissions S."/>
        </authorList>
    </citation>
    <scope>NUCLEOTIDE SEQUENCE [LARGE SCALE GENOMIC DNA]</scope>
    <source>
        <strain evidence="4">CGMCC 1.12397</strain>
    </source>
</reference>